<dbReference type="Proteomes" id="UP000584824">
    <property type="component" value="Unassembled WGS sequence"/>
</dbReference>
<dbReference type="Pfam" id="PF10649">
    <property type="entry name" value="DUF2478"/>
    <property type="match status" value="1"/>
</dbReference>
<organism evidence="1 2">
    <name type="scientific">Allorhizobium borbori</name>
    <dbReference type="NCBI Taxonomy" id="485907"/>
    <lineage>
        <taxon>Bacteria</taxon>
        <taxon>Pseudomonadati</taxon>
        <taxon>Pseudomonadota</taxon>
        <taxon>Alphaproteobacteria</taxon>
        <taxon>Hyphomicrobiales</taxon>
        <taxon>Rhizobiaceae</taxon>
        <taxon>Rhizobium/Agrobacterium group</taxon>
        <taxon>Allorhizobium</taxon>
    </lineage>
</organism>
<evidence type="ECO:0000313" key="1">
    <source>
        <dbReference type="EMBL" id="MBB4102990.1"/>
    </source>
</evidence>
<sequence>MIDFAIPLQAAIRVEKDRPVDDIFGAVAELLRAEGLVVAGFLQWERTDDGACCGRIELEDLASGERHVISQALGPSARGCRLDPQALADVAGRLLSGLENDPDLLILNRFGKGEAEGQGFRAVMEEACARGIPVLIAVRESYVEAWERFAGDLGLLLPPDRGLVVDWVRRAVAAAGRLRDAA</sequence>
<dbReference type="InterPro" id="IPR027417">
    <property type="entry name" value="P-loop_NTPase"/>
</dbReference>
<dbReference type="AlphaFoldDB" id="A0A7W6K0K7"/>
<dbReference type="InterPro" id="IPR018912">
    <property type="entry name" value="DUF2478"/>
</dbReference>
<dbReference type="RefSeq" id="WP_183791110.1">
    <property type="nucleotide sequence ID" value="NZ_JACIDU010000005.1"/>
</dbReference>
<dbReference type="Gene3D" id="3.40.50.300">
    <property type="entry name" value="P-loop containing nucleotide triphosphate hydrolases"/>
    <property type="match status" value="1"/>
</dbReference>
<dbReference type="EMBL" id="JACIDU010000005">
    <property type="protein sequence ID" value="MBB4102990.1"/>
    <property type="molecule type" value="Genomic_DNA"/>
</dbReference>
<accession>A0A7W6K0K7</accession>
<reference evidence="1 2" key="1">
    <citation type="submission" date="2020-08" db="EMBL/GenBank/DDBJ databases">
        <title>Genomic Encyclopedia of Type Strains, Phase IV (KMG-IV): sequencing the most valuable type-strain genomes for metagenomic binning, comparative biology and taxonomic classification.</title>
        <authorList>
            <person name="Goeker M."/>
        </authorList>
    </citation>
    <scope>NUCLEOTIDE SEQUENCE [LARGE SCALE GENOMIC DNA]</scope>
    <source>
        <strain evidence="1 2">DSM 26385</strain>
    </source>
</reference>
<name>A0A7W6K0K7_9HYPH</name>
<evidence type="ECO:0000313" key="2">
    <source>
        <dbReference type="Proteomes" id="UP000584824"/>
    </source>
</evidence>
<proteinExistence type="predicted"/>
<keyword evidence="2" id="KW-1185">Reference proteome</keyword>
<comment type="caution">
    <text evidence="1">The sequence shown here is derived from an EMBL/GenBank/DDBJ whole genome shotgun (WGS) entry which is preliminary data.</text>
</comment>
<gene>
    <name evidence="1" type="ORF">GGQ66_001545</name>
</gene>
<protein>
    <submittedName>
        <fullName evidence="1">Nucleoside-triphosphatase THEP1</fullName>
    </submittedName>
</protein>